<name>A0ABV1EQT1_9FIRM</name>
<feature type="transmembrane region" description="Helical" evidence="1">
    <location>
        <begin position="193"/>
        <end position="213"/>
    </location>
</feature>
<protein>
    <submittedName>
        <fullName evidence="2">DUF3169 family protein</fullName>
    </submittedName>
</protein>
<keyword evidence="3" id="KW-1185">Reference proteome</keyword>
<dbReference type="Pfam" id="PF11368">
    <property type="entry name" value="DUF3169"/>
    <property type="match status" value="1"/>
</dbReference>
<feature type="transmembrane region" description="Helical" evidence="1">
    <location>
        <begin position="130"/>
        <end position="147"/>
    </location>
</feature>
<keyword evidence="1" id="KW-0812">Transmembrane</keyword>
<comment type="caution">
    <text evidence="2">The sequence shown here is derived from an EMBL/GenBank/DDBJ whole genome shotgun (WGS) entry which is preliminary data.</text>
</comment>
<proteinExistence type="predicted"/>
<gene>
    <name evidence="2" type="ORF">WMO45_10515</name>
</gene>
<evidence type="ECO:0000313" key="3">
    <source>
        <dbReference type="Proteomes" id="UP001440599"/>
    </source>
</evidence>
<feature type="transmembrane region" description="Helical" evidence="1">
    <location>
        <begin position="104"/>
        <end position="124"/>
    </location>
</feature>
<feature type="transmembrane region" description="Helical" evidence="1">
    <location>
        <begin position="57"/>
        <end position="77"/>
    </location>
</feature>
<organism evidence="2 3">
    <name type="scientific">Flavonifractor hominis</name>
    <dbReference type="NCBI Taxonomy" id="3133178"/>
    <lineage>
        <taxon>Bacteria</taxon>
        <taxon>Bacillati</taxon>
        <taxon>Bacillota</taxon>
        <taxon>Clostridia</taxon>
        <taxon>Eubacteriales</taxon>
        <taxon>Oscillospiraceae</taxon>
        <taxon>Flavonifractor</taxon>
    </lineage>
</organism>
<keyword evidence="1" id="KW-0472">Membrane</keyword>
<dbReference type="RefSeq" id="WP_349140712.1">
    <property type="nucleotide sequence ID" value="NZ_JBBMFT010000006.1"/>
</dbReference>
<feature type="transmembrane region" description="Helical" evidence="1">
    <location>
        <begin position="219"/>
        <end position="241"/>
    </location>
</feature>
<feature type="transmembrane region" description="Helical" evidence="1">
    <location>
        <begin position="12"/>
        <end position="37"/>
    </location>
</feature>
<evidence type="ECO:0000313" key="2">
    <source>
        <dbReference type="EMBL" id="MEQ2456958.1"/>
    </source>
</evidence>
<dbReference type="EMBL" id="JBBMFT010000006">
    <property type="protein sequence ID" value="MEQ2456958.1"/>
    <property type="molecule type" value="Genomic_DNA"/>
</dbReference>
<dbReference type="InterPro" id="IPR021509">
    <property type="entry name" value="DUF3169"/>
</dbReference>
<sequence length="247" mass="26815">MKDQVTRENRKALPKFVGTVLLFAFLGGIGGFIVTFAGVSGVADWAETGLKGLLAAVVPWGIPVSSLVLLGIGLGLYRSAKGRYSRWDGEDEDLADGIETTLSYVLLFTSLAVILDFFFLSAAFLTSLPLIPVLCFVVSVVLSMVLQQKAVDLTRRMNPEKQGSVYDTKFQKKWMDSCDEAEKAQIGQAAYQAFRVAAGTCLGLWVVFTILNFSFDIGLLPALAVLVIFGVLQVTYCLTCIKLSCSK</sequence>
<reference evidence="2 3" key="1">
    <citation type="submission" date="2024-03" db="EMBL/GenBank/DDBJ databases">
        <title>Human intestinal bacterial collection.</title>
        <authorList>
            <person name="Pauvert C."/>
            <person name="Hitch T.C.A."/>
            <person name="Clavel T."/>
        </authorList>
    </citation>
    <scope>NUCLEOTIDE SEQUENCE [LARGE SCALE GENOMIC DNA]</scope>
    <source>
        <strain evidence="2 3">CLA-AP-H34</strain>
    </source>
</reference>
<accession>A0ABV1EQT1</accession>
<keyword evidence="1" id="KW-1133">Transmembrane helix</keyword>
<dbReference type="Proteomes" id="UP001440599">
    <property type="component" value="Unassembled WGS sequence"/>
</dbReference>
<evidence type="ECO:0000256" key="1">
    <source>
        <dbReference type="SAM" id="Phobius"/>
    </source>
</evidence>